<reference evidence="7 8" key="1">
    <citation type="journal article" date="2000" name="Nature">
        <title>The genome sequence of the thermoacidophilic scavenger Thermoplasma acidophilum.</title>
        <authorList>
            <person name="Ruepp A."/>
            <person name="Graml W."/>
            <person name="Santos-Martinez M.L."/>
            <person name="Koretke K.K."/>
            <person name="Volker C."/>
            <person name="Mewes H.W."/>
            <person name="Frishman D."/>
            <person name="Stocker S."/>
            <person name="Lupas A.N."/>
            <person name="Baumeister W."/>
        </authorList>
    </citation>
    <scope>NUCLEOTIDE SEQUENCE [LARGE SCALE GENOMIC DNA]</scope>
    <source>
        <strain evidence="8">ATCC 25905 / DSM 1728 / JCM 9062 / NBRC 15155 / AMRC-C165</strain>
    </source>
</reference>
<evidence type="ECO:0000256" key="4">
    <source>
        <dbReference type="PIRSR" id="PIRSR000105-2"/>
    </source>
</evidence>
<dbReference type="InterPro" id="IPR036291">
    <property type="entry name" value="NAD(P)-bd_dom_sf"/>
</dbReference>
<sequence length="314" mass="34990">MEIKTVGVIGAGTMGSAIAELFAFNGFNVVMKDQNMDLARSGYSGIEKILNDMKRINDEKPEKEIARIENYGIKLSDDQKNAIRKKIGVQVDVNAMLKRISLTDKYSDLSSCDLVIEAAFENQDVKNRIFSDISDLSEHAIIASNTSSLSITEMSSRLKRPENALILHFFNPPYLLPLVEVVPSLYTSDEAKNTAVSLISRMKNHREGMVPVMAKEREGFIVNRLLIPLINSASDLLDSGVASAEDIDTAMKKGAGFPMGPLELADMIGIDVVVDVMEVLERAYGERYKTSVILRRMREANRLGRKTRIGFYKY</sequence>
<dbReference type="eggNOG" id="arCOG00250">
    <property type="taxonomic scope" value="Archaea"/>
</dbReference>
<keyword evidence="2" id="KW-0560">Oxidoreductase</keyword>
<dbReference type="STRING" id="273075.gene:9572165"/>
<evidence type="ECO:0000256" key="3">
    <source>
        <dbReference type="PIRSR" id="PIRSR000105-1"/>
    </source>
</evidence>
<evidence type="ECO:0000259" key="6">
    <source>
        <dbReference type="Pfam" id="PF02737"/>
    </source>
</evidence>
<gene>
    <name evidence="7" type="ordered locus">Ta0947</name>
</gene>
<feature type="binding site" evidence="4">
    <location>
        <position position="126"/>
    </location>
    <ligand>
        <name>NAD(+)</name>
        <dbReference type="ChEBI" id="CHEBI:57540"/>
    </ligand>
</feature>
<feature type="binding site" evidence="4">
    <location>
        <position position="171"/>
    </location>
    <ligand>
        <name>NAD(+)</name>
        <dbReference type="ChEBI" id="CHEBI:57540"/>
    </ligand>
</feature>
<dbReference type="PANTHER" id="PTHR48075">
    <property type="entry name" value="3-HYDROXYACYL-COA DEHYDROGENASE FAMILY PROTEIN"/>
    <property type="match status" value="1"/>
</dbReference>
<comment type="similarity">
    <text evidence="1">Belongs to the 3-hydroxyacyl-CoA dehydrogenase family.</text>
</comment>
<dbReference type="InterPro" id="IPR013328">
    <property type="entry name" value="6PGD_dom2"/>
</dbReference>
<dbReference type="GO" id="GO:0016616">
    <property type="term" value="F:oxidoreductase activity, acting on the CH-OH group of donors, NAD or NADP as acceptor"/>
    <property type="evidence" value="ECO:0007669"/>
    <property type="project" value="InterPro"/>
</dbReference>
<feature type="binding site" evidence="4">
    <location>
        <position position="306"/>
    </location>
    <ligand>
        <name>NAD(+)</name>
        <dbReference type="ChEBI" id="CHEBI:57540"/>
    </ligand>
</feature>
<name>Q9HJM0_THEAC</name>
<protein>
    <submittedName>
        <fullName evidence="7">Beta-hydroxybutyryl-CoA dehydrogenase related protein</fullName>
    </submittedName>
</protein>
<evidence type="ECO:0000256" key="2">
    <source>
        <dbReference type="ARBA" id="ARBA00023002"/>
    </source>
</evidence>
<feature type="site" description="Important for catalytic activity" evidence="3">
    <location>
        <position position="168"/>
    </location>
</feature>
<feature type="binding site" evidence="4">
    <location>
        <position position="33"/>
    </location>
    <ligand>
        <name>NAD(+)</name>
        <dbReference type="ChEBI" id="CHEBI:57540"/>
    </ligand>
</feature>
<dbReference type="PIRSF" id="PIRSF000105">
    <property type="entry name" value="HCDH"/>
    <property type="match status" value="1"/>
</dbReference>
<dbReference type="PaxDb" id="273075-Ta0947"/>
<dbReference type="InterPro" id="IPR022694">
    <property type="entry name" value="3-OHacyl-CoA_DH"/>
</dbReference>
<feature type="domain" description="3-hydroxyacyl-CoA dehydrogenase NAD binding" evidence="6">
    <location>
        <begin position="5"/>
        <end position="69"/>
    </location>
</feature>
<organism evidence="7 8">
    <name type="scientific">Thermoplasma acidophilum (strain ATCC 25905 / DSM 1728 / JCM 9062 / NBRC 15155 / AMRC-C165)</name>
    <dbReference type="NCBI Taxonomy" id="273075"/>
    <lineage>
        <taxon>Archaea</taxon>
        <taxon>Methanobacteriati</taxon>
        <taxon>Thermoplasmatota</taxon>
        <taxon>Thermoplasmata</taxon>
        <taxon>Thermoplasmatales</taxon>
        <taxon>Thermoplasmataceae</taxon>
        <taxon>Thermoplasma</taxon>
    </lineage>
</organism>
<keyword evidence="8" id="KW-1185">Reference proteome</keyword>
<feature type="domain" description="3-hydroxyacyl-CoA dehydrogenase C-terminal" evidence="5">
    <location>
        <begin position="219"/>
        <end position="314"/>
    </location>
</feature>
<dbReference type="Pfam" id="PF02737">
    <property type="entry name" value="3HCDH_N"/>
    <property type="match status" value="2"/>
</dbReference>
<dbReference type="SUPFAM" id="SSF51735">
    <property type="entry name" value="NAD(P)-binding Rossmann-fold domains"/>
    <property type="match status" value="1"/>
</dbReference>
<evidence type="ECO:0000313" key="8">
    <source>
        <dbReference type="Proteomes" id="UP000001024"/>
    </source>
</evidence>
<feature type="binding site" evidence="4">
    <location>
        <begin position="10"/>
        <end position="15"/>
    </location>
    <ligand>
        <name>NAD(+)</name>
        <dbReference type="ChEBI" id="CHEBI:57540"/>
    </ligand>
</feature>
<dbReference type="Gene3D" id="1.10.1040.10">
    <property type="entry name" value="N-(1-d-carboxylethyl)-l-norvaline Dehydrogenase, domain 2"/>
    <property type="match status" value="1"/>
</dbReference>
<dbReference type="InterPro" id="IPR006176">
    <property type="entry name" value="3-OHacyl-CoA_DH_NAD-bd"/>
</dbReference>
<dbReference type="OrthoDB" id="51300at2157"/>
<evidence type="ECO:0000313" key="7">
    <source>
        <dbReference type="EMBL" id="CAC12076.1"/>
    </source>
</evidence>
<dbReference type="InterPro" id="IPR006108">
    <property type="entry name" value="3HC_DH_C"/>
</dbReference>
<dbReference type="KEGG" id="tac:Ta0947"/>
<feature type="binding site" evidence="4">
    <location>
        <position position="121"/>
    </location>
    <ligand>
        <name>NAD(+)</name>
        <dbReference type="ChEBI" id="CHEBI:57540"/>
    </ligand>
</feature>
<proteinExistence type="inferred from homology"/>
<dbReference type="HOGENOM" id="CLU_009834_2_0_2"/>
<dbReference type="InterPro" id="IPR008927">
    <property type="entry name" value="6-PGluconate_DH-like_C_sf"/>
</dbReference>
<dbReference type="SUPFAM" id="SSF48179">
    <property type="entry name" value="6-phosphogluconate dehydrogenase C-terminal domain-like"/>
    <property type="match status" value="1"/>
</dbReference>
<feature type="binding site" evidence="4">
    <location>
        <position position="147"/>
    </location>
    <ligand>
        <name>NAD(+)</name>
        <dbReference type="ChEBI" id="CHEBI:57540"/>
    </ligand>
</feature>
<dbReference type="InterPro" id="IPR006180">
    <property type="entry name" value="3-OHacyl-CoA_DH_CS"/>
</dbReference>
<evidence type="ECO:0000256" key="1">
    <source>
        <dbReference type="ARBA" id="ARBA00009463"/>
    </source>
</evidence>
<dbReference type="InParanoid" id="Q9HJM0"/>
<dbReference type="Pfam" id="PF00725">
    <property type="entry name" value="3HCDH"/>
    <property type="match status" value="1"/>
</dbReference>
<dbReference type="EnsemblBacteria" id="CAC12076">
    <property type="protein sequence ID" value="CAC12076"/>
    <property type="gene ID" value="CAC12076"/>
</dbReference>
<evidence type="ECO:0000259" key="5">
    <source>
        <dbReference type="Pfam" id="PF00725"/>
    </source>
</evidence>
<dbReference type="Gene3D" id="3.40.50.720">
    <property type="entry name" value="NAD(P)-binding Rossmann-like Domain"/>
    <property type="match status" value="1"/>
</dbReference>
<feature type="domain" description="3-hydroxyacyl-CoA dehydrogenase NAD binding" evidence="6">
    <location>
        <begin position="76"/>
        <end position="204"/>
    </location>
</feature>
<dbReference type="Proteomes" id="UP000001024">
    <property type="component" value="Chromosome"/>
</dbReference>
<dbReference type="GO" id="GO:0006631">
    <property type="term" value="P:fatty acid metabolic process"/>
    <property type="evidence" value="ECO:0007669"/>
    <property type="project" value="InterPro"/>
</dbReference>
<keyword evidence="4" id="KW-0520">NAD</keyword>
<accession>Q9HJM0</accession>
<dbReference type="PROSITE" id="PS00067">
    <property type="entry name" value="3HCDH"/>
    <property type="match status" value="1"/>
</dbReference>
<dbReference type="EMBL" id="AL445066">
    <property type="protein sequence ID" value="CAC12076.1"/>
    <property type="molecule type" value="Genomic_DNA"/>
</dbReference>
<dbReference type="GO" id="GO:0070403">
    <property type="term" value="F:NAD+ binding"/>
    <property type="evidence" value="ECO:0007669"/>
    <property type="project" value="InterPro"/>
</dbReference>
<dbReference type="PANTHER" id="PTHR48075:SF5">
    <property type="entry name" value="3-HYDROXYBUTYRYL-COA DEHYDROGENASE"/>
    <property type="match status" value="1"/>
</dbReference>
<dbReference type="RefSeq" id="WP_010901357.1">
    <property type="nucleotide sequence ID" value="NC_002578.1"/>
</dbReference>
<dbReference type="AlphaFoldDB" id="Q9HJM0"/>